<proteinExistence type="predicted"/>
<organism evidence="1 2">
    <name type="scientific">Lucilia cuprina</name>
    <name type="common">Green bottle fly</name>
    <name type="synonym">Australian sheep blowfly</name>
    <dbReference type="NCBI Taxonomy" id="7375"/>
    <lineage>
        <taxon>Eukaryota</taxon>
        <taxon>Metazoa</taxon>
        <taxon>Ecdysozoa</taxon>
        <taxon>Arthropoda</taxon>
        <taxon>Hexapoda</taxon>
        <taxon>Insecta</taxon>
        <taxon>Pterygota</taxon>
        <taxon>Neoptera</taxon>
        <taxon>Endopterygota</taxon>
        <taxon>Diptera</taxon>
        <taxon>Brachycera</taxon>
        <taxon>Muscomorpha</taxon>
        <taxon>Oestroidea</taxon>
        <taxon>Calliphoridae</taxon>
        <taxon>Luciliinae</taxon>
        <taxon>Lucilia</taxon>
    </lineage>
</organism>
<reference evidence="1 2" key="1">
    <citation type="journal article" date="2015" name="Nat. Commun.">
        <title>Lucilia cuprina genome unlocks parasitic fly biology to underpin future interventions.</title>
        <authorList>
            <person name="Anstead C.A."/>
            <person name="Korhonen P.K."/>
            <person name="Young N.D."/>
            <person name="Hall R.S."/>
            <person name="Jex A.R."/>
            <person name="Murali S.C."/>
            <person name="Hughes D.S."/>
            <person name="Lee S.F."/>
            <person name="Perry T."/>
            <person name="Stroehlein A.J."/>
            <person name="Ansell B.R."/>
            <person name="Breugelmans B."/>
            <person name="Hofmann A."/>
            <person name="Qu J."/>
            <person name="Dugan S."/>
            <person name="Lee S.L."/>
            <person name="Chao H."/>
            <person name="Dinh H."/>
            <person name="Han Y."/>
            <person name="Doddapaneni H.V."/>
            <person name="Worley K.C."/>
            <person name="Muzny D.M."/>
            <person name="Ioannidis P."/>
            <person name="Waterhouse R.M."/>
            <person name="Zdobnov E.M."/>
            <person name="James P.J."/>
            <person name="Bagnall N.H."/>
            <person name="Kotze A.C."/>
            <person name="Gibbs R.A."/>
            <person name="Richards S."/>
            <person name="Batterham P."/>
            <person name="Gasser R.B."/>
        </authorList>
    </citation>
    <scope>NUCLEOTIDE SEQUENCE [LARGE SCALE GENOMIC DNA]</scope>
    <source>
        <strain evidence="1 2">LS</strain>
        <tissue evidence="1">Full body</tissue>
    </source>
</reference>
<keyword evidence="2" id="KW-1185">Reference proteome</keyword>
<dbReference type="Proteomes" id="UP000037069">
    <property type="component" value="Unassembled WGS sequence"/>
</dbReference>
<name>A0A0L0BMK0_LUCCU</name>
<accession>A0A0L0BMK0</accession>
<evidence type="ECO:0000313" key="2">
    <source>
        <dbReference type="Proteomes" id="UP000037069"/>
    </source>
</evidence>
<comment type="caution">
    <text evidence="1">The sequence shown here is derived from an EMBL/GenBank/DDBJ whole genome shotgun (WGS) entry which is preliminary data.</text>
</comment>
<protein>
    <submittedName>
        <fullName evidence="1">Uncharacterized protein</fullName>
    </submittedName>
</protein>
<evidence type="ECO:0000313" key="1">
    <source>
        <dbReference type="EMBL" id="KNC21350.1"/>
    </source>
</evidence>
<sequence>MFCSHQITECMLQLRWFENSGRKRFNYAILYVFRNMSFNFLNLTSSNCGAYCSSLSANIAWKLCPWKKTPKPILLSLAISNLPISRKCPFGAKQRSEAFSLSSDRTVAASRKVHWLGTSHDIIELGSIWDATAECNAMPMTGLPDFSSIPLYSRPKMYDCSRRVRPMSSADRRPEACITSRKLSAEINIENELFKQGKSDIK</sequence>
<gene>
    <name evidence="1" type="ORF">FF38_13055</name>
</gene>
<dbReference type="AlphaFoldDB" id="A0A0L0BMK0"/>
<dbReference type="EMBL" id="JRES01001625">
    <property type="protein sequence ID" value="KNC21350.1"/>
    <property type="molecule type" value="Genomic_DNA"/>
</dbReference>